<feature type="compositionally biased region" description="Basic and acidic residues" evidence="6">
    <location>
        <begin position="1264"/>
        <end position="1287"/>
    </location>
</feature>
<dbReference type="Ensembl" id="ENSSFOT00015023619.2">
    <property type="protein sequence ID" value="ENSSFOP00015023363.2"/>
    <property type="gene ID" value="ENSSFOG00015015030.2"/>
</dbReference>
<keyword evidence="3 5" id="KW-0863">Zinc-finger</keyword>
<feature type="compositionally biased region" description="Basic and acidic residues" evidence="6">
    <location>
        <begin position="748"/>
        <end position="774"/>
    </location>
</feature>
<name>A0A8C9RVF4_SCLFO</name>
<keyword evidence="2" id="KW-0677">Repeat</keyword>
<feature type="compositionally biased region" description="Polar residues" evidence="6">
    <location>
        <begin position="179"/>
        <end position="189"/>
    </location>
</feature>
<dbReference type="PANTHER" id="PTHR47166">
    <property type="entry name" value="ZINC FINGER PROTEIN 831"/>
    <property type="match status" value="1"/>
</dbReference>
<dbReference type="OrthoDB" id="6077919at2759"/>
<feature type="region of interest" description="Disordered" evidence="6">
    <location>
        <begin position="1962"/>
        <end position="2045"/>
    </location>
</feature>
<feature type="region of interest" description="Disordered" evidence="6">
    <location>
        <begin position="157"/>
        <end position="224"/>
    </location>
</feature>
<dbReference type="Gene3D" id="3.30.160.60">
    <property type="entry name" value="Classic Zinc Finger"/>
    <property type="match status" value="2"/>
</dbReference>
<gene>
    <name evidence="8" type="primary">LOC108923449</name>
</gene>
<dbReference type="InterPro" id="IPR013087">
    <property type="entry name" value="Znf_C2H2_type"/>
</dbReference>
<feature type="domain" description="C2H2-type" evidence="7">
    <location>
        <begin position="137"/>
        <end position="166"/>
    </location>
</feature>
<organism evidence="8 9">
    <name type="scientific">Scleropages formosus</name>
    <name type="common">Asian bonytongue</name>
    <name type="synonym">Osteoglossum formosum</name>
    <dbReference type="NCBI Taxonomy" id="113540"/>
    <lineage>
        <taxon>Eukaryota</taxon>
        <taxon>Metazoa</taxon>
        <taxon>Chordata</taxon>
        <taxon>Craniata</taxon>
        <taxon>Vertebrata</taxon>
        <taxon>Euteleostomi</taxon>
        <taxon>Actinopterygii</taxon>
        <taxon>Neopterygii</taxon>
        <taxon>Teleostei</taxon>
        <taxon>Osteoglossocephala</taxon>
        <taxon>Osteoglossomorpha</taxon>
        <taxon>Osteoglossiformes</taxon>
        <taxon>Osteoglossidae</taxon>
        <taxon>Scleropages</taxon>
    </lineage>
</organism>
<feature type="region of interest" description="Disordered" evidence="6">
    <location>
        <begin position="260"/>
        <end position="374"/>
    </location>
</feature>
<keyword evidence="1" id="KW-0479">Metal-binding</keyword>
<dbReference type="FunFam" id="3.30.160.60:FF:000710">
    <property type="entry name" value="Zinc finger protein 768"/>
    <property type="match status" value="1"/>
</dbReference>
<evidence type="ECO:0000256" key="3">
    <source>
        <dbReference type="ARBA" id="ARBA00022771"/>
    </source>
</evidence>
<feature type="compositionally biased region" description="Polar residues" evidence="6">
    <location>
        <begin position="625"/>
        <end position="638"/>
    </location>
</feature>
<feature type="compositionally biased region" description="Basic and acidic residues" evidence="6">
    <location>
        <begin position="1297"/>
        <end position="1309"/>
    </location>
</feature>
<feature type="region of interest" description="Disordered" evidence="6">
    <location>
        <begin position="1826"/>
        <end position="1950"/>
    </location>
</feature>
<feature type="compositionally biased region" description="Basic and acidic residues" evidence="6">
    <location>
        <begin position="2034"/>
        <end position="2045"/>
    </location>
</feature>
<feature type="compositionally biased region" description="Polar residues" evidence="6">
    <location>
        <begin position="317"/>
        <end position="333"/>
    </location>
</feature>
<feature type="compositionally biased region" description="Polar residues" evidence="6">
    <location>
        <begin position="1542"/>
        <end position="1558"/>
    </location>
</feature>
<dbReference type="RefSeq" id="XP_018589710.2">
    <property type="nucleotide sequence ID" value="XM_018734194.2"/>
</dbReference>
<feature type="compositionally biased region" description="Polar residues" evidence="6">
    <location>
        <begin position="1886"/>
        <end position="1915"/>
    </location>
</feature>
<feature type="region of interest" description="Disordered" evidence="6">
    <location>
        <begin position="1185"/>
        <end position="1312"/>
    </location>
</feature>
<feature type="region of interest" description="Disordered" evidence="6">
    <location>
        <begin position="1542"/>
        <end position="1566"/>
    </location>
</feature>
<dbReference type="GO" id="GO:0008270">
    <property type="term" value="F:zinc ion binding"/>
    <property type="evidence" value="ECO:0007669"/>
    <property type="project" value="UniProtKB-KW"/>
</dbReference>
<dbReference type="PANTHER" id="PTHR47166:SF1">
    <property type="entry name" value="ZINC FINGER PROTEIN 831"/>
    <property type="match status" value="1"/>
</dbReference>
<feature type="compositionally biased region" description="Basic and acidic residues" evidence="6">
    <location>
        <begin position="273"/>
        <end position="283"/>
    </location>
</feature>
<dbReference type="InterPro" id="IPR036236">
    <property type="entry name" value="Znf_C2H2_sf"/>
</dbReference>
<evidence type="ECO:0000256" key="1">
    <source>
        <dbReference type="ARBA" id="ARBA00022723"/>
    </source>
</evidence>
<evidence type="ECO:0000259" key="7">
    <source>
        <dbReference type="PROSITE" id="PS50157"/>
    </source>
</evidence>
<evidence type="ECO:0000256" key="5">
    <source>
        <dbReference type="PROSITE-ProRule" id="PRU00042"/>
    </source>
</evidence>
<feature type="region of interest" description="Disordered" evidence="6">
    <location>
        <begin position="608"/>
        <end position="698"/>
    </location>
</feature>
<feature type="region of interest" description="Disordered" evidence="6">
    <location>
        <begin position="1"/>
        <end position="22"/>
    </location>
</feature>
<feature type="region of interest" description="Disordered" evidence="6">
    <location>
        <begin position="1427"/>
        <end position="1447"/>
    </location>
</feature>
<feature type="region of interest" description="Disordered" evidence="6">
    <location>
        <begin position="1763"/>
        <end position="1788"/>
    </location>
</feature>
<evidence type="ECO:0000256" key="4">
    <source>
        <dbReference type="ARBA" id="ARBA00022833"/>
    </source>
</evidence>
<feature type="domain" description="C2H2-type" evidence="7">
    <location>
        <begin position="109"/>
        <end position="136"/>
    </location>
</feature>
<protein>
    <submittedName>
        <fullName evidence="8">Uncharacterized LOC108923449</fullName>
    </submittedName>
</protein>
<dbReference type="SMART" id="SM00355">
    <property type="entry name" value="ZnF_C2H2"/>
    <property type="match status" value="2"/>
</dbReference>
<dbReference type="PROSITE" id="PS50157">
    <property type="entry name" value="ZINC_FINGER_C2H2_2"/>
    <property type="match status" value="2"/>
</dbReference>
<sequence length="2045" mass="219026">METGKQGFVGAPDPSSSVSAQREDIMHGAQTSLSAVYFHALGGLPVYAHGQPPAEQDTVAFPLSAPQLSSKPALSLLTLHVASGVHLQQPAQRLGAVAAAAKPKSAGKHLCPFCGRDCLKPSVLEKHLRCHTGERPYPCTTCGVAFKTQSNLYKHKRTQAHARLSSDSERDSLSSQESVQGSRETSWSAPSLEGQNEGLESFDKDVVSPQNSPSTTSGSPQVLSTQVKAGSDTVWALQQAALVGLILAPMSENQDTLHSLVQNNGQPSSAVLRQDRKEDEERPLLLTQNRHLPLQRQEATLFSRASRGKSQNHDSTDSGFSEGSEQHWTSSPGSALHDHSMESLAESSTEDQEEALAPSELAETGSSGNTKGKVSLLEKRKLEERISRLISENDALVDDKQLENVRPRKTMPSKQGSIDLPMPYTYKDSFHFEMKTSRQTTVVSDWHKSERQVKQALYSSVPTQRSTSLEHAPLARSSSLPFNIGHSGFERVNLSGSCHSQSAQQIGRDIQGHKYPGDLLMRSVDQPISHHRSLVRQKAVDCLSSGESLGVCSLIEESYPSNLGADGDSTDGASESGGGKCRRKKTQKFPYNKWYMYGDGTFRKLYNTEKNSDRNTSKVKKPGISTEQGKGQESQNKDIATFKEPGRSGISTPDSKSHSSVTDSAGSPHGLLPQLPPSGRTDSEQDSSNLSTCLQKPGVRDLGVPAQLGIVKQSSIQMPDKKNDNGGKESNQEQQTLHLPPSQGLHHLPSERKKQRTDKSVHVATKRTDAEEGHSVPPHVIGHVEDNSILSQNRLLTAIKGPASQMFTKVTEQSRADRLPVERMDFSISSIEHHLNQKNVQLSEYPSPSKEVDSRQPGSKLNFLPKYQLKLPQPTESGRLASELPSGTMERNALSSIPGNEEKQTSTPDMVSAEGYTLVQTSMLTSTSSEVHTAKTNPASTDTHTTTPIPNSTERHSGRSITTATLTNTCTGKHLDILTSVSTDSSFVTPAAIAVPICSVGRPTDTTVPFSTESHCDTPASSGATLIPRDTPTSVGFSSFNSNSCFPEGESLVSSHLHPYKGQLTLLNGSPHGAPADTGLFREQRGDIQILLQIVSGDQLSAADVQQEPTQEAISSQDVPKDESKIDEAGGATQKLQKIVCHDMQFLPCIEQKNIDKELAASATGKVLTAPVASSWRTGLEFCQTKQHKQNERPSSRDTIHSSPIAVPLQRCSNASAQTGSTEEVQDRALPSGGAEGSKLSSSQTTEKPNIMPTSTSNTTHQEPSLRKGHPDKTAENRNKTEIKELAEVLTSVPTEESGRPHVPRDLKSSCHQSRQQGFKVDDVNRMPGSSCPYVATTGQQQQLTNFDDLAVILQNPSNAMVMPPSLIDTSRFSLLQQTKHKIFLNCELQHPLQPQFSHQWNSIGCPGGHVASGQPPQNQSRTAITISTDRTDKSGGNGDTDGLSKSQILSTSDPVLCYTDHIISDANPAAVSLQYTRPWLCKETNLFQKNQVKSLPKMQESDRDLSRPICMDSVAFVKPDLQLKNRISTNPLCAALEIAQHSASKPESQPPTTQNVATPEGGRTEKDLREVLVETSSQVSSKAREVGQQGACPAIPSGQQKLIQAGDNSFCPPSTAEITSGSVLVHITSQHKPSHQSSSSSVVDLKTESGNSVNEASDSSQTLPLCSAQGGEVSTSTSVGQGAEIPSFPVLHANPSKSRFLPNSDTCMAVSPRMLPSVKTEAMAATLMTSDVLHQTTLEPWGSTPAHAAGARLLMRSSVMISGDGTQDKSTAPQRQPQDTPQDGRAAGQGEVLLSCYASTSFCTQRKRSNGGTAVCDVKDGRDEPAAELLHGGSPSCGAPQGQQGAQHHSESDRKTGGMEGQDVVGVEGPRGGKKTPGDGPNGCKSCSSQRCSTSDTTVSGGHQMPTQVKTALTHTLRPGAQSESAGPRSRNLPVQKEPTSSHAAEEPALSGAAFSCALSDPILSETPGPQDVSCESAESAERTGSVRSHTGPMHCVAAPGMRARGLDRVAKGPTRGAQNVQEDGGDSSSSDDEGKLVIELDVT</sequence>
<dbReference type="KEGG" id="sfm:108923449"/>
<feature type="compositionally biased region" description="Basic and acidic residues" evidence="6">
    <location>
        <begin position="1189"/>
        <end position="1200"/>
    </location>
</feature>
<feature type="compositionally biased region" description="Low complexity" evidence="6">
    <location>
        <begin position="1833"/>
        <end position="1848"/>
    </location>
</feature>
<keyword evidence="4" id="KW-0862">Zinc</keyword>
<feature type="compositionally biased region" description="Polar residues" evidence="6">
    <location>
        <begin position="925"/>
        <end position="952"/>
    </location>
</feature>
<dbReference type="PROSITE" id="PS00028">
    <property type="entry name" value="ZINC_FINGER_C2H2_1"/>
    <property type="match status" value="2"/>
</dbReference>
<evidence type="ECO:0000256" key="2">
    <source>
        <dbReference type="ARBA" id="ARBA00022737"/>
    </source>
</evidence>
<feature type="compositionally biased region" description="Polar residues" evidence="6">
    <location>
        <begin position="1649"/>
        <end position="1664"/>
    </location>
</feature>
<feature type="compositionally biased region" description="Polar residues" evidence="6">
    <location>
        <begin position="1239"/>
        <end position="1263"/>
    </location>
</feature>
<feature type="compositionally biased region" description="Polar residues" evidence="6">
    <location>
        <begin position="208"/>
        <end position="224"/>
    </location>
</feature>
<accession>A0A8C9RVF4</accession>
<dbReference type="SUPFAM" id="SSF57667">
    <property type="entry name" value="beta-beta-alpha zinc fingers"/>
    <property type="match status" value="1"/>
</dbReference>
<feature type="compositionally biased region" description="Polar residues" evidence="6">
    <location>
        <begin position="260"/>
        <end position="271"/>
    </location>
</feature>
<feature type="region of interest" description="Disordered" evidence="6">
    <location>
        <begin position="1629"/>
        <end position="1664"/>
    </location>
</feature>
<evidence type="ECO:0000256" key="6">
    <source>
        <dbReference type="SAM" id="MobiDB-lite"/>
    </source>
</evidence>
<keyword evidence="9" id="KW-1185">Reference proteome</keyword>
<dbReference type="GeneTree" id="ENSGT00940000161664"/>
<evidence type="ECO:0000313" key="9">
    <source>
        <dbReference type="Proteomes" id="UP000694397"/>
    </source>
</evidence>
<evidence type="ECO:0000313" key="8">
    <source>
        <dbReference type="Ensembl" id="ENSSFOP00015023363.2"/>
    </source>
</evidence>
<dbReference type="GeneID" id="108923449"/>
<feature type="region of interest" description="Disordered" evidence="6">
    <location>
        <begin position="925"/>
        <end position="959"/>
    </location>
</feature>
<dbReference type="Proteomes" id="UP000694397">
    <property type="component" value="Chromosome 22"/>
</dbReference>
<reference evidence="8" key="2">
    <citation type="submission" date="2025-08" db="UniProtKB">
        <authorList>
            <consortium name="Ensembl"/>
        </authorList>
    </citation>
    <scope>IDENTIFICATION</scope>
</reference>
<reference evidence="8" key="3">
    <citation type="submission" date="2025-09" db="UniProtKB">
        <authorList>
            <consortium name="Ensembl"/>
        </authorList>
    </citation>
    <scope>IDENTIFICATION</scope>
</reference>
<feature type="compositionally biased region" description="Basic and acidic residues" evidence="6">
    <location>
        <begin position="719"/>
        <end position="731"/>
    </location>
</feature>
<feature type="compositionally biased region" description="Polar residues" evidence="6">
    <location>
        <begin position="1765"/>
        <end position="1782"/>
    </location>
</feature>
<feature type="region of interest" description="Disordered" evidence="6">
    <location>
        <begin position="562"/>
        <end position="584"/>
    </location>
</feature>
<reference evidence="8 9" key="1">
    <citation type="submission" date="2019-04" db="EMBL/GenBank/DDBJ databases">
        <authorList>
            <consortium name="Wellcome Sanger Institute Data Sharing"/>
        </authorList>
    </citation>
    <scope>NUCLEOTIDE SEQUENCE [LARGE SCALE GENOMIC DNA]</scope>
</reference>
<feature type="compositionally biased region" description="Polar residues" evidence="6">
    <location>
        <begin position="1211"/>
        <end position="1223"/>
    </location>
</feature>
<proteinExistence type="predicted"/>
<feature type="region of interest" description="Disordered" evidence="6">
    <location>
        <begin position="710"/>
        <end position="781"/>
    </location>
</feature>
<feature type="region of interest" description="Disordered" evidence="6">
    <location>
        <begin position="844"/>
        <end position="909"/>
    </location>
</feature>
<feature type="compositionally biased region" description="Basic and acidic residues" evidence="6">
    <location>
        <begin position="1849"/>
        <end position="1858"/>
    </location>
</feature>
<feature type="compositionally biased region" description="Polar residues" evidence="6">
    <location>
        <begin position="649"/>
        <end position="665"/>
    </location>
</feature>